<sequence>MYTILLFILFSPGVFVPRQTKEVRALASAACDGGNFNVPALSAGQIYFGPELGFGNPCTCSTVTYSMAMACGACQGAGINKWSTWMTNCTSDEISIAVFPLAIPSAVTVPTWAYQNVTIHDLWDANEALTMANQHQPDSSAIPQPTTTSNGPNNTGSPSSNSKTNIAAIAGGVAGGVVLIILVIVAFIFIRRRSKARTRNAAPTQVQPWTPNEQEKFLQANNGSPNYHDSPPPPSSGPTAVPPMQPELQFKPYNPSDPSTFPITPMPSQGTPATDHSVPPSSNSLRNFHLQNLQPQPQLIPPMSGSPYNSSNPNLSVYSPNSTGTRTVVTTSYAAPSTRSGHTYTTSQGGYIQGQPSMPDPSQYQQYPINNSRVPYGQQPGSGGYTGVAEIP</sequence>
<feature type="compositionally biased region" description="Pro residues" evidence="1">
    <location>
        <begin position="230"/>
        <end position="245"/>
    </location>
</feature>
<feature type="transmembrane region" description="Helical" evidence="2">
    <location>
        <begin position="166"/>
        <end position="190"/>
    </location>
</feature>
<keyword evidence="5" id="KW-1185">Reference proteome</keyword>
<feature type="compositionally biased region" description="Polar residues" evidence="1">
    <location>
        <begin position="256"/>
        <end position="286"/>
    </location>
</feature>
<evidence type="ECO:0008006" key="6">
    <source>
        <dbReference type="Google" id="ProtNLM"/>
    </source>
</evidence>
<evidence type="ECO:0000313" key="5">
    <source>
        <dbReference type="Proteomes" id="UP001050691"/>
    </source>
</evidence>
<feature type="chain" id="PRO_5043966304" description="Transmembrane protein" evidence="3">
    <location>
        <begin position="21"/>
        <end position="392"/>
    </location>
</feature>
<protein>
    <recommendedName>
        <fullName evidence="6">Transmembrane protein</fullName>
    </recommendedName>
</protein>
<feature type="compositionally biased region" description="Polar residues" evidence="1">
    <location>
        <begin position="133"/>
        <end position="144"/>
    </location>
</feature>
<evidence type="ECO:0000256" key="2">
    <source>
        <dbReference type="SAM" id="Phobius"/>
    </source>
</evidence>
<evidence type="ECO:0000256" key="3">
    <source>
        <dbReference type="SAM" id="SignalP"/>
    </source>
</evidence>
<feature type="compositionally biased region" description="Polar residues" evidence="1">
    <location>
        <begin position="201"/>
        <end position="212"/>
    </location>
</feature>
<dbReference type="Gene3D" id="1.20.5.510">
    <property type="entry name" value="Single helix bin"/>
    <property type="match status" value="1"/>
</dbReference>
<keyword evidence="3" id="KW-0732">Signal</keyword>
<dbReference type="Proteomes" id="UP001050691">
    <property type="component" value="Unassembled WGS sequence"/>
</dbReference>
<reference evidence="4" key="1">
    <citation type="submission" date="2021-10" db="EMBL/GenBank/DDBJ databases">
        <title>De novo Genome Assembly of Clathrus columnatus (Basidiomycota, Fungi) Using Illumina and Nanopore Sequence Data.</title>
        <authorList>
            <person name="Ogiso-Tanaka E."/>
            <person name="Itagaki H."/>
            <person name="Hosoya T."/>
            <person name="Hosaka K."/>
        </authorList>
    </citation>
    <scope>NUCLEOTIDE SEQUENCE</scope>
    <source>
        <strain evidence="4">MO-923</strain>
    </source>
</reference>
<feature type="region of interest" description="Disordered" evidence="1">
    <location>
        <begin position="334"/>
        <end position="392"/>
    </location>
</feature>
<feature type="compositionally biased region" description="Low complexity" evidence="1">
    <location>
        <begin position="145"/>
        <end position="161"/>
    </location>
</feature>
<dbReference type="EMBL" id="BPWL01000010">
    <property type="protein sequence ID" value="GJJ14556.1"/>
    <property type="molecule type" value="Genomic_DNA"/>
</dbReference>
<keyword evidence="2" id="KW-0472">Membrane</keyword>
<accession>A0AAV5AQ95</accession>
<feature type="signal peptide" evidence="3">
    <location>
        <begin position="1"/>
        <end position="20"/>
    </location>
</feature>
<keyword evidence="2" id="KW-1133">Transmembrane helix</keyword>
<feature type="region of interest" description="Disordered" evidence="1">
    <location>
        <begin position="196"/>
        <end position="287"/>
    </location>
</feature>
<organism evidence="4 5">
    <name type="scientific">Clathrus columnatus</name>
    <dbReference type="NCBI Taxonomy" id="1419009"/>
    <lineage>
        <taxon>Eukaryota</taxon>
        <taxon>Fungi</taxon>
        <taxon>Dikarya</taxon>
        <taxon>Basidiomycota</taxon>
        <taxon>Agaricomycotina</taxon>
        <taxon>Agaricomycetes</taxon>
        <taxon>Phallomycetidae</taxon>
        <taxon>Phallales</taxon>
        <taxon>Clathraceae</taxon>
        <taxon>Clathrus</taxon>
    </lineage>
</organism>
<comment type="caution">
    <text evidence="4">The sequence shown here is derived from an EMBL/GenBank/DDBJ whole genome shotgun (WGS) entry which is preliminary data.</text>
</comment>
<dbReference type="AlphaFoldDB" id="A0AAV5AQ95"/>
<gene>
    <name evidence="4" type="ORF">Clacol_008821</name>
</gene>
<evidence type="ECO:0000313" key="4">
    <source>
        <dbReference type="EMBL" id="GJJ14556.1"/>
    </source>
</evidence>
<feature type="compositionally biased region" description="Polar residues" evidence="1">
    <location>
        <begin position="334"/>
        <end position="373"/>
    </location>
</feature>
<evidence type="ECO:0000256" key="1">
    <source>
        <dbReference type="SAM" id="MobiDB-lite"/>
    </source>
</evidence>
<keyword evidence="2" id="KW-0812">Transmembrane</keyword>
<proteinExistence type="predicted"/>
<feature type="region of interest" description="Disordered" evidence="1">
    <location>
        <begin position="133"/>
        <end position="161"/>
    </location>
</feature>
<name>A0AAV5AQ95_9AGAM</name>